<name>A0A382Z145_9ZZZZ</name>
<proteinExistence type="predicted"/>
<feature type="non-terminal residue" evidence="3">
    <location>
        <position position="260"/>
    </location>
</feature>
<dbReference type="PROSITE" id="PS50293">
    <property type="entry name" value="TPR_REGION"/>
    <property type="match status" value="1"/>
</dbReference>
<protein>
    <recommendedName>
        <fullName evidence="4">Tetratricopeptide repeat protein</fullName>
    </recommendedName>
</protein>
<dbReference type="SMART" id="SM00028">
    <property type="entry name" value="TPR"/>
    <property type="match status" value="5"/>
</dbReference>
<keyword evidence="2" id="KW-0802">TPR repeat</keyword>
<dbReference type="PROSITE" id="PS50005">
    <property type="entry name" value="TPR"/>
    <property type="match status" value="3"/>
</dbReference>
<evidence type="ECO:0000256" key="2">
    <source>
        <dbReference type="ARBA" id="ARBA00022803"/>
    </source>
</evidence>
<dbReference type="EMBL" id="UINC01180128">
    <property type="protein sequence ID" value="SVD89163.1"/>
    <property type="molecule type" value="Genomic_DNA"/>
</dbReference>
<dbReference type="PANTHER" id="PTHR44943">
    <property type="entry name" value="CELLULOSE SYNTHASE OPERON PROTEIN C"/>
    <property type="match status" value="1"/>
</dbReference>
<accession>A0A382Z145</accession>
<dbReference type="InterPro" id="IPR011990">
    <property type="entry name" value="TPR-like_helical_dom_sf"/>
</dbReference>
<feature type="non-terminal residue" evidence="3">
    <location>
        <position position="1"/>
    </location>
</feature>
<dbReference type="Pfam" id="PF13432">
    <property type="entry name" value="TPR_16"/>
    <property type="match status" value="1"/>
</dbReference>
<dbReference type="Pfam" id="PF07719">
    <property type="entry name" value="TPR_2"/>
    <property type="match status" value="1"/>
</dbReference>
<dbReference type="SUPFAM" id="SSF48452">
    <property type="entry name" value="TPR-like"/>
    <property type="match status" value="2"/>
</dbReference>
<evidence type="ECO:0008006" key="4">
    <source>
        <dbReference type="Google" id="ProtNLM"/>
    </source>
</evidence>
<dbReference type="PANTHER" id="PTHR44943:SF8">
    <property type="entry name" value="TPR REPEAT-CONTAINING PROTEIN MJ0263"/>
    <property type="match status" value="1"/>
</dbReference>
<dbReference type="AlphaFoldDB" id="A0A382Z145"/>
<dbReference type="InterPro" id="IPR013105">
    <property type="entry name" value="TPR_2"/>
</dbReference>
<organism evidence="3">
    <name type="scientific">marine metagenome</name>
    <dbReference type="NCBI Taxonomy" id="408172"/>
    <lineage>
        <taxon>unclassified sequences</taxon>
        <taxon>metagenomes</taxon>
        <taxon>ecological metagenomes</taxon>
    </lineage>
</organism>
<keyword evidence="1" id="KW-0677">Repeat</keyword>
<evidence type="ECO:0000313" key="3">
    <source>
        <dbReference type="EMBL" id="SVD89163.1"/>
    </source>
</evidence>
<dbReference type="InterPro" id="IPR019734">
    <property type="entry name" value="TPR_rpt"/>
</dbReference>
<evidence type="ECO:0000256" key="1">
    <source>
        <dbReference type="ARBA" id="ARBA00022737"/>
    </source>
</evidence>
<dbReference type="Gene3D" id="1.25.40.10">
    <property type="entry name" value="Tetratricopeptide repeat domain"/>
    <property type="match status" value="2"/>
</dbReference>
<sequence>SHNSFFPDYSSTNNNNILYSPDEDLALDKMNLGLSYLDHGLYSEASIQFNEALDSQTDNLDLQFFEDFFPPDTLLKINMSNAFSYLAHYDTTGASYFYLALFSSDIKNAYIYIQKYIQHQPGDIRGILLYANILFNNSEWFNSLFQYRRALLVNEKNADAQLGVGLCLFNIEEYGDAVSILRKTLKVDPYDHRTHYYLGLSLMAIDDDDNAISSFTQSLLLDPDNSDTYFNLGKSYYETGKIVQAREAFNRAININSQYG</sequence>
<gene>
    <name evidence="3" type="ORF">METZ01_LOCUS442017</name>
</gene>
<dbReference type="Pfam" id="PF13181">
    <property type="entry name" value="TPR_8"/>
    <property type="match status" value="1"/>
</dbReference>
<dbReference type="InterPro" id="IPR051685">
    <property type="entry name" value="Ycf3/AcsC/BcsC/TPR_MFPF"/>
</dbReference>
<reference evidence="3" key="1">
    <citation type="submission" date="2018-05" db="EMBL/GenBank/DDBJ databases">
        <authorList>
            <person name="Lanie J.A."/>
            <person name="Ng W.-L."/>
            <person name="Kazmierczak K.M."/>
            <person name="Andrzejewski T.M."/>
            <person name="Davidsen T.M."/>
            <person name="Wayne K.J."/>
            <person name="Tettelin H."/>
            <person name="Glass J.I."/>
            <person name="Rusch D."/>
            <person name="Podicherti R."/>
            <person name="Tsui H.-C.T."/>
            <person name="Winkler M.E."/>
        </authorList>
    </citation>
    <scope>NUCLEOTIDE SEQUENCE</scope>
</reference>